<reference evidence="14" key="1">
    <citation type="journal article" date="2021" name="IMA Fungus">
        <title>Genomic characterization of three marine fungi, including Emericellopsis atlantica sp. nov. with signatures of a generalist lifestyle and marine biomass degradation.</title>
        <authorList>
            <person name="Hagestad O.C."/>
            <person name="Hou L."/>
            <person name="Andersen J.H."/>
            <person name="Hansen E.H."/>
            <person name="Altermark B."/>
            <person name="Li C."/>
            <person name="Kuhnert E."/>
            <person name="Cox R.J."/>
            <person name="Crous P.W."/>
            <person name="Spatafora J.W."/>
            <person name="Lail K."/>
            <person name="Amirebrahimi M."/>
            <person name="Lipzen A."/>
            <person name="Pangilinan J."/>
            <person name="Andreopoulos W."/>
            <person name="Hayes R.D."/>
            <person name="Ng V."/>
            <person name="Grigoriev I.V."/>
            <person name="Jackson S.A."/>
            <person name="Sutton T.D.S."/>
            <person name="Dobson A.D.W."/>
            <person name="Rama T."/>
        </authorList>
    </citation>
    <scope>NUCLEOTIDE SEQUENCE</scope>
    <source>
        <strain evidence="14">TRa018bII</strain>
    </source>
</reference>
<comment type="caution">
    <text evidence="14">The sequence shown here is derived from an EMBL/GenBank/DDBJ whole genome shotgun (WGS) entry which is preliminary data.</text>
</comment>
<evidence type="ECO:0000259" key="12">
    <source>
        <dbReference type="Pfam" id="PF00850"/>
    </source>
</evidence>
<keyword evidence="4" id="KW-0678">Repressor</keyword>
<keyword evidence="7" id="KW-0805">Transcription regulation</keyword>
<evidence type="ECO:0000256" key="2">
    <source>
        <dbReference type="ARBA" id="ARBA00007738"/>
    </source>
</evidence>
<evidence type="ECO:0000313" key="15">
    <source>
        <dbReference type="Proteomes" id="UP000824998"/>
    </source>
</evidence>
<dbReference type="PRINTS" id="PR01270">
    <property type="entry name" value="HDASUPER"/>
</dbReference>
<dbReference type="InterPro" id="IPR023696">
    <property type="entry name" value="Ureohydrolase_dom_sf"/>
</dbReference>
<dbReference type="Proteomes" id="UP000824998">
    <property type="component" value="Unassembled WGS sequence"/>
</dbReference>
<keyword evidence="9" id="KW-0539">Nucleus</keyword>
<dbReference type="PANTHER" id="PTHR10625">
    <property type="entry name" value="HISTONE DEACETYLASE HDAC1-RELATED"/>
    <property type="match status" value="1"/>
</dbReference>
<proteinExistence type="inferred from homology"/>
<dbReference type="Gene3D" id="3.40.800.20">
    <property type="entry name" value="Histone deacetylase domain"/>
    <property type="match status" value="1"/>
</dbReference>
<dbReference type="InterPro" id="IPR037138">
    <property type="entry name" value="His_deacetylse_dom_sf"/>
</dbReference>
<evidence type="ECO:0000256" key="4">
    <source>
        <dbReference type="ARBA" id="ARBA00022491"/>
    </source>
</evidence>
<keyword evidence="6" id="KW-0156">Chromatin regulator</keyword>
<protein>
    <recommendedName>
        <fullName evidence="3">histone deacetylase</fullName>
        <ecNumber evidence="3">3.5.1.98</ecNumber>
    </recommendedName>
</protein>
<dbReference type="Pfam" id="PF00850">
    <property type="entry name" value="Hist_deacetyl"/>
    <property type="match status" value="1"/>
</dbReference>
<evidence type="ECO:0000256" key="11">
    <source>
        <dbReference type="SAM" id="MobiDB-lite"/>
    </source>
</evidence>
<comment type="subcellular location">
    <subcellularLocation>
        <location evidence="1">Nucleus</location>
    </subcellularLocation>
</comment>
<dbReference type="PANTHER" id="PTHR10625:SF5">
    <property type="entry name" value="HISTONE DEACETYLASE"/>
    <property type="match status" value="1"/>
</dbReference>
<evidence type="ECO:0000256" key="1">
    <source>
        <dbReference type="ARBA" id="ARBA00004123"/>
    </source>
</evidence>
<evidence type="ECO:0000256" key="7">
    <source>
        <dbReference type="ARBA" id="ARBA00023015"/>
    </source>
</evidence>
<feature type="domain" description="Histone deacetylase" evidence="12">
    <location>
        <begin position="103"/>
        <end position="432"/>
    </location>
</feature>
<dbReference type="FunFam" id="3.40.800.20:FF:000005">
    <property type="entry name" value="histone deacetylase 6"/>
    <property type="match status" value="1"/>
</dbReference>
<evidence type="ECO:0000256" key="9">
    <source>
        <dbReference type="ARBA" id="ARBA00023242"/>
    </source>
</evidence>
<evidence type="ECO:0000256" key="10">
    <source>
        <dbReference type="ARBA" id="ARBA00048287"/>
    </source>
</evidence>
<comment type="similarity">
    <text evidence="2">Belongs to the histone deacetylase family. HD type 2 subfamily.</text>
</comment>
<evidence type="ECO:0000256" key="3">
    <source>
        <dbReference type="ARBA" id="ARBA00012111"/>
    </source>
</evidence>
<dbReference type="OrthoDB" id="424012at2759"/>
<feature type="domain" description="Arb2-like" evidence="13">
    <location>
        <begin position="486"/>
        <end position="734"/>
    </location>
</feature>
<evidence type="ECO:0000256" key="6">
    <source>
        <dbReference type="ARBA" id="ARBA00022853"/>
    </source>
</evidence>
<name>A0A9P7YME4_9HELO</name>
<dbReference type="AlphaFoldDB" id="A0A9P7YME4"/>
<accession>A0A9P7YME4</accession>
<sequence length="735" mass="82212">MDSSLPIIQGAELDTVMRANDISHAVNGNLLSNGFMDPRDLTIHSHEEHGDTQDSMLESSSDSTPPQTSPQPPRRKAYLPTGCYYDDRMKFHANADYSEDSHHPEDPRRIEYIMKALRNAGLVYTGGESDLRIMLIESPTKYLWRIPARNATENEICLAHTKPHFQWVKDLSSKSTDELRVMSASMDSNRKSLYVSGLTYQAALLSAGGAIETCKRVVLGELKNGIAVIRPPGHHAEFNEPMGFCLFNNVPIAAKVCMQDHPELCRKVLILDWDVHHGNGIQNIFYDDPNVLYISIHVYKDSNGGHFYPGKPEDETIPDGGIPNVGGGVGIGRNINIGWHSQGMGDAEYMAAFQKLVMPIGYEFNPDLVIISAGFDAAKGDDLGGCFVSPECYSHMTHMLMSLAGGKLAVCLEGGYNLAAISESALAVTQTLMGEPPRRIKIPPLNHRAGKDLEMVRNYHSPYWNCLRPGVVKVEQLQSRNAERFSVVARIYEKSVLSKKHNMINMPIMRNTSRAFQNQVLATPQIHQAKRILLLIHDPPEIFAKPDSLRNIVESQNAWMTTDLANYIEWAVENGFGVIDVNIPKKIEDDDKAPMHDKAPEEDQAQLSRDLLGYLWDNHLQINQDAAIVVMGVGDAYLGIKQLVTSRDAKDRIPCILAYVTGTLRPVRSETDASLRSWYRKHSLLYVNPDHSCWTDEYNRNKVAKYKYGNVQKSVASGLGNMLQHYEDSSTKWVL</sequence>
<keyword evidence="5" id="KW-0378">Hydrolase</keyword>
<gene>
    <name evidence="14" type="ORF">BJ875DRAFT_357559</name>
</gene>
<dbReference type="InterPro" id="IPR023801">
    <property type="entry name" value="His_deacetylse_dom"/>
</dbReference>
<dbReference type="GO" id="GO:0000118">
    <property type="term" value="C:histone deacetylase complex"/>
    <property type="evidence" value="ECO:0007669"/>
    <property type="project" value="TreeGrafter"/>
</dbReference>
<dbReference type="PIRSF" id="PIRSF037919">
    <property type="entry name" value="HDAC_II_yeast"/>
    <property type="match status" value="1"/>
</dbReference>
<dbReference type="Pfam" id="PF09757">
    <property type="entry name" value="Arb2-like"/>
    <property type="match status" value="1"/>
</dbReference>
<keyword evidence="15" id="KW-1185">Reference proteome</keyword>
<dbReference type="InterPro" id="IPR000286">
    <property type="entry name" value="HDACs"/>
</dbReference>
<evidence type="ECO:0000256" key="5">
    <source>
        <dbReference type="ARBA" id="ARBA00022801"/>
    </source>
</evidence>
<evidence type="ECO:0000313" key="14">
    <source>
        <dbReference type="EMBL" id="KAG9236141.1"/>
    </source>
</evidence>
<dbReference type="EC" id="3.5.1.98" evidence="3"/>
<evidence type="ECO:0000256" key="8">
    <source>
        <dbReference type="ARBA" id="ARBA00023163"/>
    </source>
</evidence>
<dbReference type="SUPFAM" id="SSF52768">
    <property type="entry name" value="Arginase/deacetylase"/>
    <property type="match status" value="1"/>
</dbReference>
<dbReference type="InterPro" id="IPR017321">
    <property type="entry name" value="Hist_deAcase_II_yeast"/>
</dbReference>
<evidence type="ECO:0000259" key="13">
    <source>
        <dbReference type="Pfam" id="PF09757"/>
    </source>
</evidence>
<feature type="non-terminal residue" evidence="14">
    <location>
        <position position="735"/>
    </location>
</feature>
<comment type="catalytic activity">
    <reaction evidence="10">
        <text>N(6)-acetyl-L-lysyl-[histone] + H2O = L-lysyl-[histone] + acetate</text>
        <dbReference type="Rhea" id="RHEA:58196"/>
        <dbReference type="Rhea" id="RHEA-COMP:9845"/>
        <dbReference type="Rhea" id="RHEA-COMP:11338"/>
        <dbReference type="ChEBI" id="CHEBI:15377"/>
        <dbReference type="ChEBI" id="CHEBI:29969"/>
        <dbReference type="ChEBI" id="CHEBI:30089"/>
        <dbReference type="ChEBI" id="CHEBI:61930"/>
        <dbReference type="EC" id="3.5.1.98"/>
    </reaction>
</comment>
<feature type="region of interest" description="Disordered" evidence="11">
    <location>
        <begin position="47"/>
        <end position="78"/>
    </location>
</feature>
<keyword evidence="8" id="KW-0804">Transcription</keyword>
<dbReference type="InterPro" id="IPR019154">
    <property type="entry name" value="Arb2-like_domain"/>
</dbReference>
<dbReference type="GO" id="GO:0141221">
    <property type="term" value="F:histone deacetylase activity, hydrolytic mechanism"/>
    <property type="evidence" value="ECO:0007669"/>
    <property type="project" value="UniProtKB-EC"/>
</dbReference>
<dbReference type="EMBL" id="MU251414">
    <property type="protein sequence ID" value="KAG9236141.1"/>
    <property type="molecule type" value="Genomic_DNA"/>
</dbReference>
<dbReference type="GO" id="GO:0040029">
    <property type="term" value="P:epigenetic regulation of gene expression"/>
    <property type="evidence" value="ECO:0007669"/>
    <property type="project" value="TreeGrafter"/>
</dbReference>
<organism evidence="14 15">
    <name type="scientific">Amylocarpus encephaloides</name>
    <dbReference type="NCBI Taxonomy" id="45428"/>
    <lineage>
        <taxon>Eukaryota</taxon>
        <taxon>Fungi</taxon>
        <taxon>Dikarya</taxon>
        <taxon>Ascomycota</taxon>
        <taxon>Pezizomycotina</taxon>
        <taxon>Leotiomycetes</taxon>
        <taxon>Helotiales</taxon>
        <taxon>Helotiales incertae sedis</taxon>
        <taxon>Amylocarpus</taxon>
    </lineage>
</organism>